<dbReference type="AlphaFoldDB" id="A0A4R9AQ75"/>
<evidence type="ECO:0000313" key="1">
    <source>
        <dbReference type="EMBL" id="TFD67352.1"/>
    </source>
</evidence>
<dbReference type="RefSeq" id="WP_134553143.1">
    <property type="nucleotide sequence ID" value="NZ_SOHL01000028.1"/>
</dbReference>
<comment type="caution">
    <text evidence="1">The sequence shown here is derived from an EMBL/GenBank/DDBJ whole genome shotgun (WGS) entry which is preliminary data.</text>
</comment>
<keyword evidence="2" id="KW-1185">Reference proteome</keyword>
<accession>A0A4R9AQ75</accession>
<organism evidence="1 2">
    <name type="scientific">Cryobacterium gelidum</name>
    <dbReference type="NCBI Taxonomy" id="1259164"/>
    <lineage>
        <taxon>Bacteria</taxon>
        <taxon>Bacillati</taxon>
        <taxon>Actinomycetota</taxon>
        <taxon>Actinomycetes</taxon>
        <taxon>Micrococcales</taxon>
        <taxon>Microbacteriaceae</taxon>
        <taxon>Cryobacterium</taxon>
    </lineage>
</organism>
<protein>
    <submittedName>
        <fullName evidence="1">Uncharacterized protein</fullName>
    </submittedName>
</protein>
<name>A0A4R9AQ75_9MICO</name>
<gene>
    <name evidence="1" type="ORF">E3T50_15165</name>
</gene>
<sequence>MARAHKISFQKYVANLSAEAGGTPDLATQLAIRAEGAQTTAAISGDSAAAQHARRAAEILIDAETNTPNPGQITG</sequence>
<dbReference type="Proteomes" id="UP000297983">
    <property type="component" value="Unassembled WGS sequence"/>
</dbReference>
<proteinExistence type="predicted"/>
<reference evidence="1 2" key="1">
    <citation type="submission" date="2019-03" db="EMBL/GenBank/DDBJ databases">
        <title>Genomics of glacier-inhabiting Cryobacterium strains.</title>
        <authorList>
            <person name="Liu Q."/>
            <person name="Xin Y.-H."/>
        </authorList>
    </citation>
    <scope>NUCLEOTIDE SEQUENCE [LARGE SCALE GENOMIC DNA]</scope>
    <source>
        <strain evidence="1 2">Hz16</strain>
    </source>
</reference>
<evidence type="ECO:0000313" key="2">
    <source>
        <dbReference type="Proteomes" id="UP000297983"/>
    </source>
</evidence>
<dbReference type="EMBL" id="SOHL01000028">
    <property type="protein sequence ID" value="TFD67352.1"/>
    <property type="molecule type" value="Genomic_DNA"/>
</dbReference>